<accession>A0A1X2INT4</accession>
<dbReference type="EMBL" id="MCGE01000007">
    <property type="protein sequence ID" value="ORZ19665.1"/>
    <property type="molecule type" value="Genomic_DNA"/>
</dbReference>
<proteinExistence type="predicted"/>
<sequence>MTLLTSLKDYAKRHRRGLMVTATIAGGSYLAGKYATNKLKEYQEKSTNERLAKENLKRRFQQNQNDCVFTVLSLLPTLGDQILTEMNVEASWAQLQESRKQEKLLEKRKQDRVARKIQRREEKAAIRLEAAAAAAAAAATTQQQQQQQQQDAAERGATEEDEEEESTKTEQQQHSTPSEQDDDTTSTEQNRQDVTKIPLDASVGSLSDSAHTTGTGTSSMVVVEEEGDDTDSDDDDEEEDPIPIGLLDKQAKYLLWEDIKVTSFTRTLASMYSITLLTLLTHVQLNMLGRFTYVWSVSVLNKSEPTIRLQHEDDSSGNGFLDPVTERMYLSASWWLLHRGWRKCAERVKEAVDQVVGKVPLKSILTYQGTEELVNKLRNAIEYEEDGQTPFSFRSWMLPDTHEEELEFLRETGFSGTTDLANGTVTLRQLLDETKDFIDSPDFITVFSCCLEEVYSIFDHNAFGKTLLPSPLLDPSVQRIQEITTDHTTSPTTKKMTLANLLPAISRQAHLVIAGNEYLNGFTYLKELQAFSAMIYTQYGQEISASV</sequence>
<feature type="region of interest" description="Disordered" evidence="1">
    <location>
        <begin position="139"/>
        <end position="242"/>
    </location>
</feature>
<dbReference type="Pfam" id="PF04882">
    <property type="entry name" value="Peroxin-3"/>
    <property type="match status" value="1"/>
</dbReference>
<protein>
    <submittedName>
        <fullName evidence="2">Peroxin-3</fullName>
    </submittedName>
</protein>
<dbReference type="GO" id="GO:0005778">
    <property type="term" value="C:peroxisomal membrane"/>
    <property type="evidence" value="ECO:0007669"/>
    <property type="project" value="InterPro"/>
</dbReference>
<gene>
    <name evidence="2" type="ORF">BCR42DRAFT_410236</name>
</gene>
<dbReference type="GO" id="GO:0045046">
    <property type="term" value="P:protein import into peroxisome membrane"/>
    <property type="evidence" value="ECO:0007669"/>
    <property type="project" value="TreeGrafter"/>
</dbReference>
<dbReference type="OrthoDB" id="45930at2759"/>
<comment type="caution">
    <text evidence="2">The sequence shown here is derived from an EMBL/GenBank/DDBJ whole genome shotgun (WGS) entry which is preliminary data.</text>
</comment>
<dbReference type="Proteomes" id="UP000193560">
    <property type="component" value="Unassembled WGS sequence"/>
</dbReference>
<dbReference type="AlphaFoldDB" id="A0A1X2INT4"/>
<keyword evidence="3" id="KW-1185">Reference proteome</keyword>
<feature type="compositionally biased region" description="Acidic residues" evidence="1">
    <location>
        <begin position="223"/>
        <end position="241"/>
    </location>
</feature>
<organism evidence="2 3">
    <name type="scientific">Absidia repens</name>
    <dbReference type="NCBI Taxonomy" id="90262"/>
    <lineage>
        <taxon>Eukaryota</taxon>
        <taxon>Fungi</taxon>
        <taxon>Fungi incertae sedis</taxon>
        <taxon>Mucoromycota</taxon>
        <taxon>Mucoromycotina</taxon>
        <taxon>Mucoromycetes</taxon>
        <taxon>Mucorales</taxon>
        <taxon>Cunninghamellaceae</taxon>
        <taxon>Absidia</taxon>
    </lineage>
</organism>
<dbReference type="InterPro" id="IPR006966">
    <property type="entry name" value="Peroxin-3"/>
</dbReference>
<reference evidence="2 3" key="1">
    <citation type="submission" date="2016-07" db="EMBL/GenBank/DDBJ databases">
        <title>Pervasive Adenine N6-methylation of Active Genes in Fungi.</title>
        <authorList>
            <consortium name="DOE Joint Genome Institute"/>
            <person name="Mondo S.J."/>
            <person name="Dannebaum R.O."/>
            <person name="Kuo R.C."/>
            <person name="Labutti K."/>
            <person name="Haridas S."/>
            <person name="Kuo A."/>
            <person name="Salamov A."/>
            <person name="Ahrendt S.R."/>
            <person name="Lipzen A."/>
            <person name="Sullivan W."/>
            <person name="Andreopoulos W.B."/>
            <person name="Clum A."/>
            <person name="Lindquist E."/>
            <person name="Daum C."/>
            <person name="Ramamoorthy G.K."/>
            <person name="Gryganskyi A."/>
            <person name="Culley D."/>
            <person name="Magnuson J.K."/>
            <person name="James T.Y."/>
            <person name="O'Malley M.A."/>
            <person name="Stajich J.E."/>
            <person name="Spatafora J.W."/>
            <person name="Visel A."/>
            <person name="Grigoriev I.V."/>
        </authorList>
    </citation>
    <scope>NUCLEOTIDE SEQUENCE [LARGE SCALE GENOMIC DNA]</scope>
    <source>
        <strain evidence="2 3">NRRL 1336</strain>
    </source>
</reference>
<dbReference type="PANTHER" id="PTHR28080">
    <property type="entry name" value="PEROXISOMAL BIOGENESIS FACTOR 3"/>
    <property type="match status" value="1"/>
</dbReference>
<evidence type="ECO:0000313" key="3">
    <source>
        <dbReference type="Proteomes" id="UP000193560"/>
    </source>
</evidence>
<name>A0A1X2INT4_9FUNG</name>
<evidence type="ECO:0000313" key="2">
    <source>
        <dbReference type="EMBL" id="ORZ19665.1"/>
    </source>
</evidence>
<evidence type="ECO:0000256" key="1">
    <source>
        <dbReference type="SAM" id="MobiDB-lite"/>
    </source>
</evidence>
<feature type="compositionally biased region" description="Low complexity" evidence="1">
    <location>
        <begin position="139"/>
        <end position="151"/>
    </location>
</feature>
<dbReference type="PANTHER" id="PTHR28080:SF1">
    <property type="entry name" value="PEROXISOMAL BIOGENESIS FACTOR 3"/>
    <property type="match status" value="1"/>
</dbReference>
<dbReference type="STRING" id="90262.A0A1X2INT4"/>
<dbReference type="GO" id="GO:0030674">
    <property type="term" value="F:protein-macromolecule adaptor activity"/>
    <property type="evidence" value="ECO:0007669"/>
    <property type="project" value="TreeGrafter"/>
</dbReference>